<evidence type="ECO:0000313" key="3">
    <source>
        <dbReference type="Proteomes" id="UP000297394"/>
    </source>
</evidence>
<gene>
    <name evidence="1" type="ORF">EHQ23_16920</name>
    <name evidence="2" type="ORF">EHQ26_08710</name>
</gene>
<dbReference type="Proteomes" id="UP000297394">
    <property type="component" value="Unassembled WGS sequence"/>
</dbReference>
<dbReference type="EMBL" id="RQFM01000027">
    <property type="protein sequence ID" value="TGK79292.1"/>
    <property type="molecule type" value="Genomic_DNA"/>
</dbReference>
<evidence type="ECO:0000313" key="2">
    <source>
        <dbReference type="EMBL" id="TGK92474.1"/>
    </source>
</evidence>
<sequence length="216" mass="25380">MKFKNFLLFIVLFTHTCKSIHKIDEYKAEGLIKNATIQIKEHSKPKLNIKLSNDKSYIFIPIMYIPYLIHNPNADITIKNVYNSIEENLNNNFVEILRTKNSFFKKLNYQQIESTHLLDANLETIQIIENIRFNGLLPTNYKYSILLKGKVQLTNIKTKEIEFDSFCQVYYPFDNDHLHSLQDISKDNGNFLKDTLNSYIKSCNDKLEINGIIDYN</sequence>
<dbReference type="Proteomes" id="UP000297918">
    <property type="component" value="Unassembled WGS sequence"/>
</dbReference>
<organism evidence="1 3">
    <name type="scientific">Leptospira bourretii</name>
    <dbReference type="NCBI Taxonomy" id="2484962"/>
    <lineage>
        <taxon>Bacteria</taxon>
        <taxon>Pseudomonadati</taxon>
        <taxon>Spirochaetota</taxon>
        <taxon>Spirochaetia</taxon>
        <taxon>Leptospirales</taxon>
        <taxon>Leptospiraceae</taxon>
        <taxon>Leptospira</taxon>
    </lineage>
</organism>
<comment type="caution">
    <text evidence="1">The sequence shown here is derived from an EMBL/GenBank/DDBJ whole genome shotgun (WGS) entry which is preliminary data.</text>
</comment>
<accession>A0A4R9IN47</accession>
<evidence type="ECO:0000313" key="1">
    <source>
        <dbReference type="EMBL" id="TGK79292.1"/>
    </source>
</evidence>
<reference evidence="2" key="1">
    <citation type="submission" date="2018-10" db="EMBL/GenBank/DDBJ databases">
        <authorList>
            <person name="Vincent A.T."/>
            <person name="Schiettekatte O."/>
            <person name="Bourhy P."/>
            <person name="Veyrier F.J."/>
            <person name="Picardeau M."/>
        </authorList>
    </citation>
    <scope>NUCLEOTIDE SEQUENCE</scope>
    <source>
        <strain evidence="2">201800281</strain>
    </source>
</reference>
<protein>
    <submittedName>
        <fullName evidence="1">Uncharacterized protein</fullName>
    </submittedName>
</protein>
<dbReference type="RefSeq" id="WP_135749960.1">
    <property type="nucleotide sequence ID" value="NZ_RQFL01000015.1"/>
</dbReference>
<dbReference type="EMBL" id="RQFL01000015">
    <property type="protein sequence ID" value="TGK92474.1"/>
    <property type="molecule type" value="Genomic_DNA"/>
</dbReference>
<dbReference type="OrthoDB" id="9910404at2"/>
<proteinExistence type="predicted"/>
<name>A0A4R9IN47_9LEPT</name>
<evidence type="ECO:0000313" key="4">
    <source>
        <dbReference type="Proteomes" id="UP000297918"/>
    </source>
</evidence>
<reference evidence="1 3" key="2">
    <citation type="journal article" date="2019" name="PLoS Negl. Trop. Dis.">
        <title>Revisiting the worldwide diversity of Leptospira species in the environment.</title>
        <authorList>
            <person name="Vincent A.T."/>
            <person name="Schiettekatte O."/>
            <person name="Bourhy P."/>
            <person name="Veyrier F.J."/>
            <person name="Picardeau M."/>
        </authorList>
    </citation>
    <scope>NUCLEOTIDE SEQUENCE [LARGE SCALE GENOMIC DNA]</scope>
    <source>
        <strain evidence="1 3">201800280</strain>
        <strain evidence="2">201800281</strain>
    </source>
</reference>
<dbReference type="AlphaFoldDB" id="A0A4R9IN47"/>
<keyword evidence="4" id="KW-1185">Reference proteome</keyword>